<evidence type="ECO:0000256" key="9">
    <source>
        <dbReference type="ARBA" id="ARBA00025752"/>
    </source>
</evidence>
<comment type="caution">
    <text evidence="11">The sequence shown here is derived from an EMBL/GenBank/DDBJ whole genome shotgun (WGS) entry which is preliminary data.</text>
</comment>
<evidence type="ECO:0000256" key="7">
    <source>
        <dbReference type="ARBA" id="ARBA00023294"/>
    </source>
</evidence>
<dbReference type="InterPro" id="IPR045033">
    <property type="entry name" value="PILS1/3/4/5/7"/>
</dbReference>
<evidence type="ECO:0000256" key="2">
    <source>
        <dbReference type="ARBA" id="ARBA00022448"/>
    </source>
</evidence>
<organism evidence="11 12">
    <name type="scientific">Camellia sinensis</name>
    <name type="common">Tea plant</name>
    <name type="synonym">Thea sinensis</name>
    <dbReference type="NCBI Taxonomy" id="4442"/>
    <lineage>
        <taxon>Eukaryota</taxon>
        <taxon>Viridiplantae</taxon>
        <taxon>Streptophyta</taxon>
        <taxon>Embryophyta</taxon>
        <taxon>Tracheophyta</taxon>
        <taxon>Spermatophyta</taxon>
        <taxon>Magnoliopsida</taxon>
        <taxon>eudicotyledons</taxon>
        <taxon>Gunneridae</taxon>
        <taxon>Pentapetalae</taxon>
        <taxon>asterids</taxon>
        <taxon>Ericales</taxon>
        <taxon>Theaceae</taxon>
        <taxon>Camellia</taxon>
    </lineage>
</organism>
<dbReference type="EMBL" id="JACBKZ010000003">
    <property type="protein sequence ID" value="KAF5955860.1"/>
    <property type="molecule type" value="Genomic_DNA"/>
</dbReference>
<evidence type="ECO:0000313" key="11">
    <source>
        <dbReference type="EMBL" id="KAF5955860.1"/>
    </source>
</evidence>
<keyword evidence="7" id="KW-0927">Auxin signaling pathway</keyword>
<gene>
    <name evidence="11" type="ORF">HYC85_008716</name>
</gene>
<dbReference type="Proteomes" id="UP000593564">
    <property type="component" value="Unassembled WGS sequence"/>
</dbReference>
<evidence type="ECO:0000256" key="3">
    <source>
        <dbReference type="ARBA" id="ARBA00022692"/>
    </source>
</evidence>
<keyword evidence="4" id="KW-0256">Endoplasmic reticulum</keyword>
<sequence length="202" mass="22340">MKGITSSTSGLRISVEEEALSLSSPEAKARACGRNARKSPSSSCTSSQIENRRQWKYRRRICSCSWTCDGAQEIPVEEIVFFVFNPTLVGSNLAKTITYESLIKLWFMPLNILITFIIGSALGWGVIQITRAPPHLRGLVLGCCAAVRSVGKMEEEIVVVVVVVVGGLELDHGPIVGIIHLHHHWCTSVGLFRPPVERWCHF</sequence>
<keyword evidence="12" id="KW-1185">Reference proteome</keyword>
<comment type="subcellular location">
    <subcellularLocation>
        <location evidence="1">Endoplasmic reticulum membrane</location>
        <topology evidence="1">Multi-pass membrane protein</topology>
    </subcellularLocation>
</comment>
<proteinExistence type="inferred from homology"/>
<dbReference type="GO" id="GO:0080162">
    <property type="term" value="P:endoplasmic reticulum to cytosol auxin transport"/>
    <property type="evidence" value="ECO:0007669"/>
    <property type="project" value="InterPro"/>
</dbReference>
<evidence type="ECO:0000256" key="6">
    <source>
        <dbReference type="ARBA" id="ARBA00023136"/>
    </source>
</evidence>
<reference evidence="11 12" key="2">
    <citation type="submission" date="2020-07" db="EMBL/GenBank/DDBJ databases">
        <title>Genome assembly of wild tea tree DASZ reveals pedigree and selection history of tea varieties.</title>
        <authorList>
            <person name="Zhang W."/>
        </authorList>
    </citation>
    <scope>NUCLEOTIDE SEQUENCE [LARGE SCALE GENOMIC DNA]</scope>
    <source>
        <strain evidence="12">cv. G240</strain>
        <tissue evidence="11">Leaf</tissue>
    </source>
</reference>
<evidence type="ECO:0000256" key="1">
    <source>
        <dbReference type="ARBA" id="ARBA00004477"/>
    </source>
</evidence>
<evidence type="ECO:0000313" key="12">
    <source>
        <dbReference type="Proteomes" id="UP000593564"/>
    </source>
</evidence>
<reference evidence="12" key="1">
    <citation type="journal article" date="2020" name="Nat. Commun.">
        <title>Genome assembly of wild tea tree DASZ reveals pedigree and selection history of tea varieties.</title>
        <authorList>
            <person name="Zhang W."/>
            <person name="Zhang Y."/>
            <person name="Qiu H."/>
            <person name="Guo Y."/>
            <person name="Wan H."/>
            <person name="Zhang X."/>
            <person name="Scossa F."/>
            <person name="Alseekh S."/>
            <person name="Zhang Q."/>
            <person name="Wang P."/>
            <person name="Xu L."/>
            <person name="Schmidt M.H."/>
            <person name="Jia X."/>
            <person name="Li D."/>
            <person name="Zhu A."/>
            <person name="Guo F."/>
            <person name="Chen W."/>
            <person name="Ni D."/>
            <person name="Usadel B."/>
            <person name="Fernie A.R."/>
            <person name="Wen W."/>
        </authorList>
    </citation>
    <scope>NUCLEOTIDE SEQUENCE [LARGE SCALE GENOMIC DNA]</scope>
    <source>
        <strain evidence="12">cv. G240</strain>
    </source>
</reference>
<accession>A0A7J7HSM7</accession>
<protein>
    <submittedName>
        <fullName evidence="11">Uncharacterized protein</fullName>
    </submittedName>
</protein>
<comment type="function">
    <text evidence="8">Involved in cellular auxin homeostasis by regulating auxin metabolism. Regulates intracellular auxin accumulation at the endoplasmic reticulum and thus auxin availability for nuclear auxin signaling.</text>
</comment>
<keyword evidence="3 10" id="KW-0812">Transmembrane</keyword>
<evidence type="ECO:0000256" key="8">
    <source>
        <dbReference type="ARBA" id="ARBA00025100"/>
    </source>
</evidence>
<evidence type="ECO:0000256" key="5">
    <source>
        <dbReference type="ARBA" id="ARBA00022989"/>
    </source>
</evidence>
<evidence type="ECO:0000256" key="10">
    <source>
        <dbReference type="SAM" id="Phobius"/>
    </source>
</evidence>
<feature type="transmembrane region" description="Helical" evidence="10">
    <location>
        <begin position="105"/>
        <end position="127"/>
    </location>
</feature>
<keyword evidence="2" id="KW-0813">Transport</keyword>
<dbReference type="AlphaFoldDB" id="A0A7J7HSM7"/>
<comment type="similarity">
    <text evidence="9">Belongs to the auxin efflux carrier (TC 2.A.69.2) family.</text>
</comment>
<dbReference type="PANTHER" id="PTHR31651">
    <property type="match status" value="1"/>
</dbReference>
<keyword evidence="6 10" id="KW-0472">Membrane</keyword>
<dbReference type="GO" id="GO:0005789">
    <property type="term" value="C:endoplasmic reticulum membrane"/>
    <property type="evidence" value="ECO:0007669"/>
    <property type="project" value="UniProtKB-SubCell"/>
</dbReference>
<keyword evidence="5 10" id="KW-1133">Transmembrane helix</keyword>
<evidence type="ECO:0000256" key="4">
    <source>
        <dbReference type="ARBA" id="ARBA00022824"/>
    </source>
</evidence>
<dbReference type="Pfam" id="PF03547">
    <property type="entry name" value="Mem_trans"/>
    <property type="match status" value="1"/>
</dbReference>
<dbReference type="PANTHER" id="PTHR31651:SF33">
    <property type="entry name" value="PROTEIN PIN-LIKES 1"/>
    <property type="match status" value="1"/>
</dbReference>
<dbReference type="GO" id="GO:0009734">
    <property type="term" value="P:auxin-activated signaling pathway"/>
    <property type="evidence" value="ECO:0007669"/>
    <property type="project" value="UniProtKB-KW"/>
</dbReference>
<dbReference type="InterPro" id="IPR004776">
    <property type="entry name" value="Mem_transp_PIN-like"/>
</dbReference>
<name>A0A7J7HSM7_CAMSI</name>